<feature type="compositionally biased region" description="Low complexity" evidence="13">
    <location>
        <begin position="454"/>
        <end position="474"/>
    </location>
</feature>
<reference evidence="16 17" key="1">
    <citation type="submission" date="2023-10" db="EMBL/GenBank/DDBJ databases">
        <title>Genomes of two closely related lineages of the louse Polyplax serrata with different host specificities.</title>
        <authorList>
            <person name="Martinu J."/>
            <person name="Tarabai H."/>
            <person name="Stefka J."/>
            <person name="Hypsa V."/>
        </authorList>
    </citation>
    <scope>NUCLEOTIDE SEQUENCE [LARGE SCALE GENOMIC DNA]</scope>
    <source>
        <strain evidence="16">HR10_N</strain>
    </source>
</reference>
<dbReference type="GO" id="GO:0030659">
    <property type="term" value="C:cytoplasmic vesicle membrane"/>
    <property type="evidence" value="ECO:0007669"/>
    <property type="project" value="UniProtKB-SubCell"/>
</dbReference>
<evidence type="ECO:0000256" key="2">
    <source>
        <dbReference type="ARBA" id="ARBA00004412"/>
    </source>
</evidence>
<evidence type="ECO:0000256" key="1">
    <source>
        <dbReference type="ARBA" id="ARBA00004180"/>
    </source>
</evidence>
<evidence type="ECO:0000256" key="13">
    <source>
        <dbReference type="SAM" id="MobiDB-lite"/>
    </source>
</evidence>
<keyword evidence="8" id="KW-0653">Protein transport</keyword>
<keyword evidence="7" id="KW-0967">Endosome</keyword>
<dbReference type="PROSITE" id="PS50200">
    <property type="entry name" value="RA"/>
    <property type="match status" value="1"/>
</dbReference>
<dbReference type="Proteomes" id="UP001372834">
    <property type="component" value="Unassembled WGS sequence"/>
</dbReference>
<sequence>MHFSVPDCQEFRENGASYTGFNIHVNGIFHCTVRYRQLHSLHEQIKKDFGSAAAQLPAFPSKKILPLSGSQLEERRVQLEKYIQAVMILKHLNQGKLNVNNQRATFCMSNIFECGKVLQEKGTHHVGQEPILCNSELFNAFLSIAQQETSGLVVENTSIDVFLMNGYKISLNIQTNERSDHILEKVCEKLDLPDEYTYYFALFLIKQEDDSDVTIIRRLQDFESPYISQQSIKCQSKIVLRKSYWDSGYDLELMTHKVSLNLLYIQTVSDIQNGWVLCSQETRNTLANLQSRGAKKQYLELARTLKYYGFLQFRPCVCDYPYPGSKVLVSAGNKELNLRVKLTEGDDMRQGSFKVTRMRCWRITTLYSDDPKNPESSNLELSFEYLMAKDKLQWITISSEQAILMSICLQSMVDELLLKKSGVRRKTIAPVKSNNWSYIKRDGSSQTIKSVSQFGSGSELSSSSGQNGRGSSDSVMDGHGQVYPSHKVDAKSMKRLSDKFQSVGFNNNAKSLVKNECFDNDGIGDDDL</sequence>
<dbReference type="GO" id="GO:0007165">
    <property type="term" value="P:signal transduction"/>
    <property type="evidence" value="ECO:0007669"/>
    <property type="project" value="InterPro"/>
</dbReference>
<keyword evidence="6" id="KW-0963">Cytoplasm</keyword>
<evidence type="ECO:0000256" key="11">
    <source>
        <dbReference type="ARBA" id="ARBA00023329"/>
    </source>
</evidence>
<feature type="region of interest" description="Disordered" evidence="13">
    <location>
        <begin position="454"/>
        <end position="490"/>
    </location>
</feature>
<dbReference type="GO" id="GO:0032456">
    <property type="term" value="P:endocytic recycling"/>
    <property type="evidence" value="ECO:0007669"/>
    <property type="project" value="TreeGrafter"/>
</dbReference>
<dbReference type="InterPro" id="IPR040842">
    <property type="entry name" value="SNX17/31_FERM"/>
</dbReference>
<dbReference type="Pfam" id="PF21271">
    <property type="entry name" value="SNX17-31_F2_FERM"/>
    <property type="match status" value="1"/>
</dbReference>
<evidence type="ECO:0000256" key="9">
    <source>
        <dbReference type="ARBA" id="ARBA00023121"/>
    </source>
</evidence>
<feature type="domain" description="Ras-associating" evidence="15">
    <location>
        <begin position="155"/>
        <end position="245"/>
    </location>
</feature>
<dbReference type="CDD" id="cd13337">
    <property type="entry name" value="FERM-like_C_SNX17"/>
    <property type="match status" value="1"/>
</dbReference>
<dbReference type="InterPro" id="IPR011993">
    <property type="entry name" value="PH-like_dom_sf"/>
</dbReference>
<dbReference type="GO" id="GO:0005769">
    <property type="term" value="C:early endosome"/>
    <property type="evidence" value="ECO:0007669"/>
    <property type="project" value="UniProtKB-SubCell"/>
</dbReference>
<protein>
    <recommendedName>
        <fullName evidence="4">Sorting nexin-17</fullName>
    </recommendedName>
</protein>
<dbReference type="InterPro" id="IPR037836">
    <property type="entry name" value="SNX17_FERM-like_dom"/>
</dbReference>
<evidence type="ECO:0000313" key="16">
    <source>
        <dbReference type="EMBL" id="KAK6619716.1"/>
    </source>
</evidence>
<dbReference type="FunFam" id="2.30.29.30:FF:000145">
    <property type="entry name" value="Sorting nexin-17 isoform1"/>
    <property type="match status" value="1"/>
</dbReference>
<dbReference type="Gene3D" id="3.30.1520.10">
    <property type="entry name" value="Phox-like domain"/>
    <property type="match status" value="1"/>
</dbReference>
<evidence type="ECO:0000259" key="14">
    <source>
        <dbReference type="PROSITE" id="PS50195"/>
    </source>
</evidence>
<keyword evidence="9" id="KW-0446">Lipid-binding</keyword>
<comment type="similarity">
    <text evidence="3">Belongs to the sorting nexin family.</text>
</comment>
<dbReference type="AlphaFoldDB" id="A0AAN8NSB5"/>
<dbReference type="InterPro" id="IPR028666">
    <property type="entry name" value="SNX17_FERM_N"/>
</dbReference>
<dbReference type="PANTHER" id="PTHR12431:SF14">
    <property type="entry name" value="LD15323P"/>
    <property type="match status" value="1"/>
</dbReference>
<dbReference type="InterPro" id="IPR036871">
    <property type="entry name" value="PX_dom_sf"/>
</dbReference>
<dbReference type="Pfam" id="PF21273">
    <property type="entry name" value="SNX17-27-31_F1_FERM"/>
    <property type="match status" value="1"/>
</dbReference>
<proteinExistence type="inferred from homology"/>
<dbReference type="GO" id="GO:0035091">
    <property type="term" value="F:phosphatidylinositol binding"/>
    <property type="evidence" value="ECO:0007669"/>
    <property type="project" value="InterPro"/>
</dbReference>
<keyword evidence="11" id="KW-0968">Cytoplasmic vesicle</keyword>
<dbReference type="Gene3D" id="2.30.29.30">
    <property type="entry name" value="Pleckstrin-homology domain (PH domain)/Phosphotyrosine-binding domain (PTB)"/>
    <property type="match status" value="1"/>
</dbReference>
<evidence type="ECO:0000256" key="3">
    <source>
        <dbReference type="ARBA" id="ARBA00010883"/>
    </source>
</evidence>
<evidence type="ECO:0000256" key="4">
    <source>
        <dbReference type="ARBA" id="ARBA00015282"/>
    </source>
</evidence>
<dbReference type="SMART" id="SM00312">
    <property type="entry name" value="PX"/>
    <property type="match status" value="1"/>
</dbReference>
<evidence type="ECO:0000259" key="15">
    <source>
        <dbReference type="PROSITE" id="PS50200"/>
    </source>
</evidence>
<evidence type="ECO:0000256" key="6">
    <source>
        <dbReference type="ARBA" id="ARBA00022490"/>
    </source>
</evidence>
<comment type="caution">
    <text evidence="16">The sequence shown here is derived from an EMBL/GenBank/DDBJ whole genome shotgun (WGS) entry which is preliminary data.</text>
</comment>
<feature type="domain" description="PX" evidence="14">
    <location>
        <begin position="1"/>
        <end position="148"/>
    </location>
</feature>
<evidence type="ECO:0000256" key="7">
    <source>
        <dbReference type="ARBA" id="ARBA00022753"/>
    </source>
</evidence>
<keyword evidence="10" id="KW-0472">Membrane</keyword>
<evidence type="ECO:0000256" key="5">
    <source>
        <dbReference type="ARBA" id="ARBA00022448"/>
    </source>
</evidence>
<dbReference type="Gene3D" id="1.20.80.60">
    <property type="match status" value="1"/>
</dbReference>
<comment type="subcellular location">
    <subcellularLocation>
        <location evidence="1">Cytoplasmic vesicle membrane</location>
        <topology evidence="1">Peripheral membrane protein</topology>
        <orientation evidence="1">Cytoplasmic side</orientation>
    </subcellularLocation>
    <subcellularLocation>
        <location evidence="2">Early endosome</location>
    </subcellularLocation>
</comment>
<keyword evidence="5" id="KW-0813">Transport</keyword>
<dbReference type="PROSITE" id="PS50195">
    <property type="entry name" value="PX"/>
    <property type="match status" value="1"/>
</dbReference>
<dbReference type="InterPro" id="IPR000159">
    <property type="entry name" value="RA_dom"/>
</dbReference>
<dbReference type="EMBL" id="JAWJWE010000040">
    <property type="protein sequence ID" value="KAK6619716.1"/>
    <property type="molecule type" value="Genomic_DNA"/>
</dbReference>
<dbReference type="InterPro" id="IPR048763">
    <property type="entry name" value="SNX17-31_FERM_F1"/>
</dbReference>
<dbReference type="InterPro" id="IPR048767">
    <property type="entry name" value="SNX17-31_FERM_F2"/>
</dbReference>
<dbReference type="CDD" id="cd06885">
    <property type="entry name" value="PX_SNX17_31"/>
    <property type="match status" value="1"/>
</dbReference>
<dbReference type="Gene3D" id="3.10.20.90">
    <property type="entry name" value="Phosphatidylinositol 3-kinase Catalytic Subunit, Chain A, domain 1"/>
    <property type="match status" value="1"/>
</dbReference>
<comment type="function">
    <text evidence="12">Critical regulator of endosomal recycling of numerous surface proteins, including integrins, signaling receptor and channels. Binds to NPxY sequences in the cytoplasmic tails of target cargos. Associates with retriever and CCC complexes to prevent lysosomal degradation and promote cell surface recycling of numerous cargos such as integrins ITGB1, ITGB5 and their associated alpha subunits. Also required for maintenance of normal cell surface levels of APP and LRP1. Interacts with membranes containing phosphatidylinositol 3-phosphate (PtdIns(3P)).</text>
</comment>
<organism evidence="16 17">
    <name type="scientific">Polyplax serrata</name>
    <name type="common">Common mouse louse</name>
    <dbReference type="NCBI Taxonomy" id="468196"/>
    <lineage>
        <taxon>Eukaryota</taxon>
        <taxon>Metazoa</taxon>
        <taxon>Ecdysozoa</taxon>
        <taxon>Arthropoda</taxon>
        <taxon>Hexapoda</taxon>
        <taxon>Insecta</taxon>
        <taxon>Pterygota</taxon>
        <taxon>Neoptera</taxon>
        <taxon>Paraneoptera</taxon>
        <taxon>Psocodea</taxon>
        <taxon>Troctomorpha</taxon>
        <taxon>Phthiraptera</taxon>
        <taxon>Anoplura</taxon>
        <taxon>Polyplacidae</taxon>
        <taxon>Polyplax</taxon>
    </lineage>
</organism>
<dbReference type="SUPFAM" id="SSF64268">
    <property type="entry name" value="PX domain"/>
    <property type="match status" value="1"/>
</dbReference>
<dbReference type="Pfam" id="PF00787">
    <property type="entry name" value="PX"/>
    <property type="match status" value="1"/>
</dbReference>
<dbReference type="Pfam" id="PF18116">
    <property type="entry name" value="SNX17_FERM_C"/>
    <property type="match status" value="1"/>
</dbReference>
<evidence type="ECO:0000313" key="17">
    <source>
        <dbReference type="Proteomes" id="UP001372834"/>
    </source>
</evidence>
<dbReference type="PANTHER" id="PTHR12431">
    <property type="entry name" value="SORTING NEXIN 17 AND 27"/>
    <property type="match status" value="1"/>
</dbReference>
<dbReference type="CDD" id="cd16121">
    <property type="entry name" value="FERM_F1_SNX17"/>
    <property type="match status" value="1"/>
</dbReference>
<evidence type="ECO:0000256" key="12">
    <source>
        <dbReference type="ARBA" id="ARBA00045612"/>
    </source>
</evidence>
<evidence type="ECO:0000256" key="10">
    <source>
        <dbReference type="ARBA" id="ARBA00023136"/>
    </source>
</evidence>
<dbReference type="InterPro" id="IPR001683">
    <property type="entry name" value="PX_dom"/>
</dbReference>
<name>A0AAN8NSB5_POLSC</name>
<gene>
    <name evidence="16" type="ORF">RUM43_012474</name>
</gene>
<dbReference type="FunFam" id="1.20.80.60:FF:000001">
    <property type="entry name" value="Sorting nexin-17 isoform1"/>
    <property type="match status" value="1"/>
</dbReference>
<accession>A0AAN8NSB5</accession>
<dbReference type="GO" id="GO:0006886">
    <property type="term" value="P:intracellular protein transport"/>
    <property type="evidence" value="ECO:0007669"/>
    <property type="project" value="TreeGrafter"/>
</dbReference>
<evidence type="ECO:0000256" key="8">
    <source>
        <dbReference type="ARBA" id="ARBA00022927"/>
    </source>
</evidence>